<evidence type="ECO:0000313" key="3">
    <source>
        <dbReference type="Proteomes" id="UP001071230"/>
    </source>
</evidence>
<dbReference type="KEGG" id="aacx:DEACI_3646"/>
<reference evidence="2" key="1">
    <citation type="submission" date="2014-11" db="EMBL/GenBank/DDBJ databases">
        <authorList>
            <person name="Hornung B.V."/>
        </authorList>
    </citation>
    <scope>NUCLEOTIDE SEQUENCE</scope>
    <source>
        <strain evidence="2">INE</strain>
    </source>
</reference>
<evidence type="ECO:0000313" key="2">
    <source>
        <dbReference type="EMBL" id="CEJ05704.1"/>
    </source>
</evidence>
<dbReference type="InterPro" id="IPR011742">
    <property type="entry name" value="CRISPR-assoc_prot_TM1812"/>
</dbReference>
<dbReference type="Gene3D" id="3.40.50.10770">
    <property type="entry name" value="Hypothetical protein VC1899 like domain (Restriction endonuclease-like)"/>
    <property type="match status" value="1"/>
</dbReference>
<name>A0A8S0VYA6_9FIRM</name>
<organism evidence="1">
    <name type="scientific">Acididesulfobacillus acetoxydans</name>
    <dbReference type="NCBI Taxonomy" id="1561005"/>
    <lineage>
        <taxon>Bacteria</taxon>
        <taxon>Bacillati</taxon>
        <taxon>Bacillota</taxon>
        <taxon>Clostridia</taxon>
        <taxon>Eubacteriales</taxon>
        <taxon>Peptococcaceae</taxon>
        <taxon>Acididesulfobacillus</taxon>
    </lineage>
</organism>
<evidence type="ECO:0000313" key="1">
    <source>
        <dbReference type="EMBL" id="CAA7602823.1"/>
    </source>
</evidence>
<dbReference type="NCBIfam" id="TIGR02221">
    <property type="entry name" value="cas_TM1812"/>
    <property type="match status" value="1"/>
</dbReference>
<keyword evidence="3" id="KW-1185">Reference proteome</keyword>
<dbReference type="InterPro" id="IPR013383">
    <property type="entry name" value="CRISPR-assoc_prot_DxTHG_CS"/>
</dbReference>
<dbReference type="AlphaFoldDB" id="A0A8S0VYA6"/>
<proteinExistence type="predicted"/>
<dbReference type="EMBL" id="CDGJ01000003">
    <property type="protein sequence ID" value="CEJ05704.1"/>
    <property type="molecule type" value="Genomic_DNA"/>
</dbReference>
<protein>
    <submittedName>
        <fullName evidence="1">CRISPR-associated protein, TM1812 family</fullName>
    </submittedName>
    <submittedName>
        <fullName evidence="2">Conserved domain protein</fullName>
    </submittedName>
</protein>
<dbReference type="RefSeq" id="WP_240986137.1">
    <property type="nucleotide sequence ID" value="NZ_CDGJ01000003.1"/>
</dbReference>
<dbReference type="EMBL" id="LR746496">
    <property type="protein sequence ID" value="CAA7602823.1"/>
    <property type="molecule type" value="Genomic_DNA"/>
</dbReference>
<sequence length="603" mass="68550">MGLKLMSFLGTNNYLPCVYRTQVGEAAPRRFIQTALVELFLGDLTQEREIIIFLTREARERNWSRNGPNGERPLEEELTEQLSQEAYSGIRVRTVDVCEGFTIDQMWSIFEVVERNVNVGDQVIFDITHSYRSLPFLSLLLLNYARVFRKIKIEGIVYGAFEALGRRNEVENMPLRERLVDVIDLKEFVRLMDWSAAADHFVKAGDTKDLYGIARVELSPVNASLKTTDENLHLLNRLLKNLHEFSQQAATCRTRTILRDTLPGISQNAVMNKDEPVPYIKALLPILDVVRGKMANMLAGTDIQKANALVRWCLDHDKIQQAWTILRENVISFLCSAVGYEEHGLKAECGRERELITKAAKVLAQNIAAERWENAIKSQSWIVDAMRNDLELLEVAKLLDGIMDYRNDLDHAEYTCKNHRAHKFETVLGTILTKFERIVEMQAGKDPTWPMRATGEMQKAARLLLSPLGLSAGPLFSALRRLAPEHVLVLTSQEADADLPRITEHAEYQGTLQKIVVEDPFTCFQELPQIEAEISRAVESLPNVEIFVNITGGTTALQYAVQEVASSLRDRDYLVHEVAFADRRLADEQKQVPFVEGEMFYLS</sequence>
<accession>A0A8S0VYA6</accession>
<reference evidence="1" key="2">
    <citation type="submission" date="2020-01" db="EMBL/GenBank/DDBJ databases">
        <authorList>
            <person name="Hornung B."/>
        </authorList>
    </citation>
    <scope>NUCLEOTIDE SEQUENCE</scope>
    <source>
        <strain evidence="1">PacBioINE</strain>
    </source>
</reference>
<dbReference type="NCBIfam" id="TIGR02549">
    <property type="entry name" value="CRISPR_DxTHG"/>
    <property type="match status" value="1"/>
</dbReference>
<gene>
    <name evidence="2" type="ORF">DEACI_0123</name>
    <name evidence="1" type="ORF">DEACI_3646</name>
</gene>
<dbReference type="Proteomes" id="UP000836597">
    <property type="component" value="Chromosome"/>
</dbReference>
<dbReference type="Proteomes" id="UP001071230">
    <property type="component" value="Unassembled WGS sequence"/>
</dbReference>